<dbReference type="PROSITE" id="PS01124">
    <property type="entry name" value="HTH_ARAC_FAMILY_2"/>
    <property type="match status" value="1"/>
</dbReference>
<feature type="transmembrane region" description="Helical" evidence="4">
    <location>
        <begin position="140"/>
        <end position="160"/>
    </location>
</feature>
<evidence type="ECO:0000259" key="5">
    <source>
        <dbReference type="PROSITE" id="PS01124"/>
    </source>
</evidence>
<dbReference type="GO" id="GO:0043565">
    <property type="term" value="F:sequence-specific DNA binding"/>
    <property type="evidence" value="ECO:0007669"/>
    <property type="project" value="InterPro"/>
</dbReference>
<keyword evidence="4" id="KW-1133">Transmembrane helix</keyword>
<dbReference type="Gene3D" id="1.10.10.60">
    <property type="entry name" value="Homeodomain-like"/>
    <property type="match status" value="2"/>
</dbReference>
<evidence type="ECO:0000256" key="1">
    <source>
        <dbReference type="ARBA" id="ARBA00023015"/>
    </source>
</evidence>
<feature type="transmembrane region" description="Helical" evidence="4">
    <location>
        <begin position="63"/>
        <end position="84"/>
    </location>
</feature>
<dbReference type="SUPFAM" id="SSF46689">
    <property type="entry name" value="Homeodomain-like"/>
    <property type="match status" value="1"/>
</dbReference>
<feature type="transmembrane region" description="Helical" evidence="4">
    <location>
        <begin position="6"/>
        <end position="27"/>
    </location>
</feature>
<dbReference type="AlphaFoldDB" id="A0AAJ5W487"/>
<evidence type="ECO:0000313" key="7">
    <source>
        <dbReference type="Proteomes" id="UP001214530"/>
    </source>
</evidence>
<dbReference type="Proteomes" id="UP001214530">
    <property type="component" value="Chromosome"/>
</dbReference>
<evidence type="ECO:0000313" key="6">
    <source>
        <dbReference type="EMBL" id="WEK18233.1"/>
    </source>
</evidence>
<protein>
    <submittedName>
        <fullName evidence="6">Helix-turn-helix domain-containing protein</fullName>
    </submittedName>
</protein>
<keyword evidence="1" id="KW-0805">Transcription regulation</keyword>
<evidence type="ECO:0000256" key="4">
    <source>
        <dbReference type="SAM" id="Phobius"/>
    </source>
</evidence>
<dbReference type="PROSITE" id="PS00041">
    <property type="entry name" value="HTH_ARAC_FAMILY_1"/>
    <property type="match status" value="1"/>
</dbReference>
<feature type="transmembrane region" description="Helical" evidence="4">
    <location>
        <begin position="216"/>
        <end position="235"/>
    </location>
</feature>
<feature type="transmembrane region" description="Helical" evidence="4">
    <location>
        <begin position="191"/>
        <end position="210"/>
    </location>
</feature>
<evidence type="ECO:0000256" key="2">
    <source>
        <dbReference type="ARBA" id="ARBA00023125"/>
    </source>
</evidence>
<dbReference type="Pfam" id="PF12833">
    <property type="entry name" value="HTH_18"/>
    <property type="match status" value="1"/>
</dbReference>
<dbReference type="PANTHER" id="PTHR43280">
    <property type="entry name" value="ARAC-FAMILY TRANSCRIPTIONAL REGULATOR"/>
    <property type="match status" value="1"/>
</dbReference>
<keyword evidence="2" id="KW-0238">DNA-binding</keyword>
<dbReference type="InterPro" id="IPR009057">
    <property type="entry name" value="Homeodomain-like_sf"/>
</dbReference>
<evidence type="ECO:0000256" key="3">
    <source>
        <dbReference type="ARBA" id="ARBA00023163"/>
    </source>
</evidence>
<dbReference type="InterPro" id="IPR018060">
    <property type="entry name" value="HTH_AraC"/>
</dbReference>
<sequence length="386" mass="44312">MANQNLDFSYYLSIFCCLHLWLLCLFLAFKKNRSQADQILAIFLVGFSTLHVQHLVLQKGYLQYIPFLDPIMGIVLSALGPLFYFYVRAMSGEQDLLKKSKPHWLLLIPSVLNLGFLLVTKRADQLHNFYYQDEKGGTHYTLINLLLLLGLTVYLLFYLIRSIQVLNHHTESIKAAYSNTRRLQLGWLKDLIILLMVFSCIIAPITILIADTKISQLAVAYFSTFIYFIIVYKSLNYSIVFSRIDLSEPLTVLVTNATASVAERYQKSTLSNAQVEEYGHSVEIFLISSKLLYDEDLSLKQMAAALQISAHVLSEVINRYYNKSFFDLVNSYRIEEAKKQLKDIERLNITIEGIGYNCGFGSKTTFYRAFKKHTGHTPTTYTAQMQ</sequence>
<keyword evidence="4" id="KW-0812">Transmembrane</keyword>
<name>A0AAJ5W487_9SPHI</name>
<proteinExistence type="predicted"/>
<accession>A0AAJ5W487</accession>
<dbReference type="SMART" id="SM00342">
    <property type="entry name" value="HTH_ARAC"/>
    <property type="match status" value="1"/>
</dbReference>
<feature type="domain" description="HTH araC/xylS-type" evidence="5">
    <location>
        <begin position="281"/>
        <end position="384"/>
    </location>
</feature>
<reference evidence="6" key="1">
    <citation type="submission" date="2023-03" db="EMBL/GenBank/DDBJ databases">
        <title>Andean soil-derived lignocellulolytic bacterial consortium as a source of novel taxa and putative plastic-active enzymes.</title>
        <authorList>
            <person name="Diaz-Garcia L."/>
            <person name="Chuvochina M."/>
            <person name="Feuerriegel G."/>
            <person name="Bunk B."/>
            <person name="Sproer C."/>
            <person name="Streit W.R."/>
            <person name="Rodriguez L.M."/>
            <person name="Overmann J."/>
            <person name="Jimenez D.J."/>
        </authorList>
    </citation>
    <scope>NUCLEOTIDE SEQUENCE</scope>
    <source>
        <strain evidence="6">MAG 3858</strain>
    </source>
</reference>
<feature type="transmembrane region" description="Helical" evidence="4">
    <location>
        <begin position="39"/>
        <end position="57"/>
    </location>
</feature>
<dbReference type="InterPro" id="IPR018062">
    <property type="entry name" value="HTH_AraC-typ_CS"/>
</dbReference>
<organism evidence="6 7">
    <name type="scientific">Candidatus Pedobacter colombiensis</name>
    <dbReference type="NCBI Taxonomy" id="3121371"/>
    <lineage>
        <taxon>Bacteria</taxon>
        <taxon>Pseudomonadati</taxon>
        <taxon>Bacteroidota</taxon>
        <taxon>Sphingobacteriia</taxon>
        <taxon>Sphingobacteriales</taxon>
        <taxon>Sphingobacteriaceae</taxon>
        <taxon>Pedobacter</taxon>
    </lineage>
</organism>
<dbReference type="GO" id="GO:0003700">
    <property type="term" value="F:DNA-binding transcription factor activity"/>
    <property type="evidence" value="ECO:0007669"/>
    <property type="project" value="InterPro"/>
</dbReference>
<keyword evidence="4" id="KW-0472">Membrane</keyword>
<dbReference type="EMBL" id="CP119313">
    <property type="protein sequence ID" value="WEK18233.1"/>
    <property type="molecule type" value="Genomic_DNA"/>
</dbReference>
<keyword evidence="3" id="KW-0804">Transcription</keyword>
<feature type="transmembrane region" description="Helical" evidence="4">
    <location>
        <begin position="104"/>
        <end position="120"/>
    </location>
</feature>
<dbReference type="PANTHER" id="PTHR43280:SF29">
    <property type="entry name" value="ARAC-FAMILY TRANSCRIPTIONAL REGULATOR"/>
    <property type="match status" value="1"/>
</dbReference>
<gene>
    <name evidence="6" type="ORF">P0Y49_15690</name>
</gene>